<dbReference type="AlphaFoldDB" id="A0A7D4Q0W4"/>
<keyword evidence="7" id="KW-0547">Nucleotide-binding</keyword>
<dbReference type="PROSITE" id="PS51192">
    <property type="entry name" value="HELICASE_ATP_BIND_1"/>
    <property type="match status" value="1"/>
</dbReference>
<dbReference type="PROSITE" id="PS51194">
    <property type="entry name" value="HELICASE_CTER"/>
    <property type="match status" value="1"/>
</dbReference>
<organism evidence="7 8">
    <name type="scientific">Microbacterium hominis</name>
    <dbReference type="NCBI Taxonomy" id="162426"/>
    <lineage>
        <taxon>Bacteria</taxon>
        <taxon>Bacillati</taxon>
        <taxon>Actinomycetota</taxon>
        <taxon>Actinomycetes</taxon>
        <taxon>Micrococcales</taxon>
        <taxon>Microbacteriaceae</taxon>
        <taxon>Microbacterium</taxon>
    </lineage>
</organism>
<sequence>MRSPYVDPEAIRRQADGGGYDRGVAYYRGGAVEKVAWDDETGILSAEVRGSGSRPYRCAVRLAPGQPRPILSARCTCPMQVNCKHTVAALLAANSITEGRPTPAGSAAAPAAGRPSRMPESAGPSWRDVLGGAAPTGDAVALALCVDLRQRGRRQSSAWGPRRVEAATPRSILERPHDVVVGLRPFMRSASTGAWVKGSASWDAVRRPGGPFLAAHARWFAELHSIAREVRSLTTYSDLADWLVLDTIESSLLWHHLAAAPTLGIPFIGTSGRRPVRLAGSAHAAVRIDRAPGGGLLLAPQVRIDDEPVDAASVRAIGATGIYRFAVEGEEVSLVLAPAALDPRTRALLAADGPVPVPAEDTAEFWQEHAPRLARRVPIEPGEGVEMPAPPAPALRLRIAHRPNDHVEIDAAWVYAGLAPMPIGSAGGQAEPDRDPEGEAVVEAAVVGAWQAVLDEPFSAATSLEGVAAAEFSVHVLPAWEALEGVRVEITGTPRRYRELTGSPHISVTTVDSPDPDWFDLGVIVTIDGRRIPFTPLFTALSQRRRKLLLADGGYFSIAHPALDRLRELIDEAKDLVEWEAGPRISRYQLALWSDFEDLADEAEPALAWRAAAAALRDVTRVPAAPPPERLRATLRPYQRAGYDWLAFLWQHRLGGILADDMGLGKTLQVLALIARTRETGETRPFLVVAPTSVLSTWAEEAARFAPHLRVHVAGQTSGRSSVPLREAVPLADVIVTSYTLLRLDEDDYTRVEWAGAVLDEAQFAKNPQTRVHRAAKALRADVRFALTGTPLENSLTELWALLSITSPGLFPSARRFREEYVGPIEKGKVPENQEGGAFRAGRLARLRRRIHPLVLRRTKEVVAADLPPKQEQHLHIELSPAHRAAYDTTLQRERQKVLGLLDDLDRNRFIVFRSLTLLRMLSLSPRLVDPASTVASSKLDALLGHLAEVVAEGHRTLVFSQFTSFLDIVAEGLDAAGIAHTRLDGATRRRGEVVEGFRAGDTPVFLISLKAGGFGLTLTEADYVFLLDPWWNPAAEAQAVDRAHRIGQTRTVMVYRLIAAGTIEEKVMALQERKARLFRAVLDDDDLFSRALDADDIRALLEP</sequence>
<dbReference type="PROSITE" id="PS50966">
    <property type="entry name" value="ZF_SWIM"/>
    <property type="match status" value="1"/>
</dbReference>
<dbReference type="SMART" id="SM00490">
    <property type="entry name" value="HELICc"/>
    <property type="match status" value="1"/>
</dbReference>
<feature type="region of interest" description="Disordered" evidence="3">
    <location>
        <begin position="98"/>
        <end position="124"/>
    </location>
</feature>
<dbReference type="PANTHER" id="PTHR10799">
    <property type="entry name" value="SNF2/RAD54 HELICASE FAMILY"/>
    <property type="match status" value="1"/>
</dbReference>
<evidence type="ECO:0000259" key="5">
    <source>
        <dbReference type="PROSITE" id="PS51192"/>
    </source>
</evidence>
<evidence type="ECO:0000259" key="6">
    <source>
        <dbReference type="PROSITE" id="PS51194"/>
    </source>
</evidence>
<evidence type="ECO:0000256" key="2">
    <source>
        <dbReference type="PROSITE-ProRule" id="PRU00325"/>
    </source>
</evidence>
<evidence type="ECO:0000313" key="8">
    <source>
        <dbReference type="Proteomes" id="UP000502498"/>
    </source>
</evidence>
<dbReference type="InterPro" id="IPR001650">
    <property type="entry name" value="Helicase_C-like"/>
</dbReference>
<dbReference type="InterPro" id="IPR038718">
    <property type="entry name" value="SNF2-like_sf"/>
</dbReference>
<dbReference type="Gene3D" id="3.40.50.300">
    <property type="entry name" value="P-loop containing nucleotide triphosphate hydrolases"/>
    <property type="match status" value="1"/>
</dbReference>
<keyword evidence="7" id="KW-0067">ATP-binding</keyword>
<accession>A0A7D4Q0W4</accession>
<name>A0A7D4Q0W4_9MICO</name>
<dbReference type="Gene3D" id="3.40.50.10810">
    <property type="entry name" value="Tandem AAA-ATPase domain"/>
    <property type="match status" value="1"/>
</dbReference>
<dbReference type="InterPro" id="IPR027417">
    <property type="entry name" value="P-loop_NTPase"/>
</dbReference>
<proteinExistence type="predicted"/>
<keyword evidence="1" id="KW-0378">Hydrolase</keyword>
<keyword evidence="2" id="KW-0862">Zinc</keyword>
<keyword evidence="2" id="KW-0479">Metal-binding</keyword>
<dbReference type="Pfam" id="PF00271">
    <property type="entry name" value="Helicase_C"/>
    <property type="match status" value="1"/>
</dbReference>
<dbReference type="SUPFAM" id="SSF52540">
    <property type="entry name" value="P-loop containing nucleoside triphosphate hydrolases"/>
    <property type="match status" value="2"/>
</dbReference>
<dbReference type="SMART" id="SM00487">
    <property type="entry name" value="DEXDc"/>
    <property type="match status" value="1"/>
</dbReference>
<reference evidence="7 8" key="1">
    <citation type="submission" date="2020-05" db="EMBL/GenBank/DDBJ databases">
        <title>Strain PA2F3 complete genome.</title>
        <authorList>
            <person name="Kim Y.-S."/>
            <person name="Kim S.-J."/>
            <person name="Jung H.-k."/>
            <person name="Kim S.-E."/>
            <person name="Kim K.-H."/>
        </authorList>
    </citation>
    <scope>NUCLEOTIDE SEQUENCE [LARGE SCALE GENOMIC DNA]</scope>
    <source>
        <strain evidence="7 8">PA2F3</strain>
    </source>
</reference>
<dbReference type="InterPro" id="IPR007527">
    <property type="entry name" value="Znf_SWIM"/>
</dbReference>
<dbReference type="InterPro" id="IPR000330">
    <property type="entry name" value="SNF2_N"/>
</dbReference>
<dbReference type="InterPro" id="IPR049730">
    <property type="entry name" value="SNF2/RAD54-like_C"/>
</dbReference>
<dbReference type="GO" id="GO:0005524">
    <property type="term" value="F:ATP binding"/>
    <property type="evidence" value="ECO:0007669"/>
    <property type="project" value="InterPro"/>
</dbReference>
<dbReference type="GO" id="GO:0004386">
    <property type="term" value="F:helicase activity"/>
    <property type="evidence" value="ECO:0007669"/>
    <property type="project" value="UniProtKB-KW"/>
</dbReference>
<feature type="domain" description="SWIM-type" evidence="4">
    <location>
        <begin position="56"/>
        <end position="94"/>
    </location>
</feature>
<dbReference type="EMBL" id="CP054038">
    <property type="protein sequence ID" value="QKJ19492.1"/>
    <property type="molecule type" value="Genomic_DNA"/>
</dbReference>
<evidence type="ECO:0000313" key="7">
    <source>
        <dbReference type="EMBL" id="QKJ19492.1"/>
    </source>
</evidence>
<dbReference type="GO" id="GO:0016787">
    <property type="term" value="F:hydrolase activity"/>
    <property type="evidence" value="ECO:0007669"/>
    <property type="project" value="UniProtKB-KW"/>
</dbReference>
<dbReference type="Proteomes" id="UP000502498">
    <property type="component" value="Chromosome"/>
</dbReference>
<dbReference type="RefSeq" id="WP_172989931.1">
    <property type="nucleotide sequence ID" value="NZ_CP054038.1"/>
</dbReference>
<keyword evidence="7" id="KW-0347">Helicase</keyword>
<dbReference type="Pfam" id="PF04434">
    <property type="entry name" value="SWIM"/>
    <property type="match status" value="1"/>
</dbReference>
<feature type="compositionally biased region" description="Low complexity" evidence="3">
    <location>
        <begin position="99"/>
        <end position="116"/>
    </location>
</feature>
<gene>
    <name evidence="7" type="ORF">HQM25_09055</name>
</gene>
<feature type="domain" description="Helicase ATP-binding" evidence="5">
    <location>
        <begin position="647"/>
        <end position="809"/>
    </location>
</feature>
<protein>
    <submittedName>
        <fullName evidence="7">DEAD/DEAH box helicase</fullName>
    </submittedName>
</protein>
<evidence type="ECO:0000256" key="1">
    <source>
        <dbReference type="ARBA" id="ARBA00022801"/>
    </source>
</evidence>
<evidence type="ECO:0000256" key="3">
    <source>
        <dbReference type="SAM" id="MobiDB-lite"/>
    </source>
</evidence>
<evidence type="ECO:0000259" key="4">
    <source>
        <dbReference type="PROSITE" id="PS50966"/>
    </source>
</evidence>
<dbReference type="CDD" id="cd18793">
    <property type="entry name" value="SF2_C_SNF"/>
    <property type="match status" value="1"/>
</dbReference>
<keyword evidence="2" id="KW-0863">Zinc-finger</keyword>
<dbReference type="Pfam" id="PF00176">
    <property type="entry name" value="SNF2-rel_dom"/>
    <property type="match status" value="1"/>
</dbReference>
<feature type="domain" description="Helicase C-terminal" evidence="6">
    <location>
        <begin position="939"/>
        <end position="1094"/>
    </location>
</feature>
<dbReference type="GO" id="GO:0008270">
    <property type="term" value="F:zinc ion binding"/>
    <property type="evidence" value="ECO:0007669"/>
    <property type="project" value="UniProtKB-KW"/>
</dbReference>
<dbReference type="InterPro" id="IPR014001">
    <property type="entry name" value="Helicase_ATP-bd"/>
</dbReference>